<dbReference type="GO" id="GO:0006508">
    <property type="term" value="P:proteolysis"/>
    <property type="evidence" value="ECO:0007669"/>
    <property type="project" value="UniProtKB-KW"/>
</dbReference>
<evidence type="ECO:0000256" key="16">
    <source>
        <dbReference type="ARBA" id="ARBA00048380"/>
    </source>
</evidence>
<dbReference type="Gene3D" id="3.30.70.360">
    <property type="match status" value="1"/>
</dbReference>
<evidence type="ECO:0000259" key="30">
    <source>
        <dbReference type="Pfam" id="PF07687"/>
    </source>
</evidence>
<dbReference type="GO" id="GO:0046872">
    <property type="term" value="F:metal ion binding"/>
    <property type="evidence" value="ECO:0007669"/>
    <property type="project" value="UniProtKB-KW"/>
</dbReference>
<dbReference type="Proteomes" id="UP000054359">
    <property type="component" value="Unassembled WGS sequence"/>
</dbReference>
<reference evidence="31 32" key="1">
    <citation type="submission" date="2013-11" db="EMBL/GenBank/DDBJ databases">
        <title>Genome sequencing of Stegodyphus mimosarum.</title>
        <authorList>
            <person name="Bechsgaard J."/>
        </authorList>
    </citation>
    <scope>NUCLEOTIDE SEQUENCE [LARGE SCALE GENOMIC DNA]</scope>
</reference>
<comment type="catalytic activity">
    <reaction evidence="21">
        <text>N-(9Z-octadecenoyl)-L-tryptophan + H2O = L-tryptophan + (9Z)-octadecenoate</text>
        <dbReference type="Rhea" id="RHEA:64176"/>
        <dbReference type="ChEBI" id="CHEBI:15377"/>
        <dbReference type="ChEBI" id="CHEBI:30823"/>
        <dbReference type="ChEBI" id="CHEBI:57912"/>
        <dbReference type="ChEBI" id="CHEBI:149733"/>
    </reaction>
    <physiologicalReaction direction="left-to-right" evidence="21">
        <dbReference type="Rhea" id="RHEA:64177"/>
    </physiologicalReaction>
</comment>
<dbReference type="EMBL" id="KK117840">
    <property type="protein sequence ID" value="KFM71554.1"/>
    <property type="molecule type" value="Genomic_DNA"/>
</dbReference>
<dbReference type="GO" id="GO:0004180">
    <property type="term" value="F:carboxypeptidase activity"/>
    <property type="evidence" value="ECO:0007669"/>
    <property type="project" value="UniProtKB-KW"/>
</dbReference>
<dbReference type="Pfam" id="PF07687">
    <property type="entry name" value="M20_dimer"/>
    <property type="match status" value="1"/>
</dbReference>
<dbReference type="GO" id="GO:0043605">
    <property type="term" value="P:amide catabolic process"/>
    <property type="evidence" value="ECO:0007669"/>
    <property type="project" value="UniProtKB-ARBA"/>
</dbReference>
<comment type="catalytic activity">
    <reaction evidence="17">
        <text>N-(5Z,8Z,11Z,14Z)-eicosatetraenoyl-glycine + H2O = (5Z,8Z,11Z,14Z)-eicosatetraenoate + glycine</text>
        <dbReference type="Rhea" id="RHEA:64108"/>
        <dbReference type="ChEBI" id="CHEBI:15377"/>
        <dbReference type="ChEBI" id="CHEBI:32395"/>
        <dbReference type="ChEBI" id="CHEBI:57305"/>
        <dbReference type="ChEBI" id="CHEBI:59002"/>
    </reaction>
    <physiologicalReaction direction="left-to-right" evidence="17">
        <dbReference type="Rhea" id="RHEA:64109"/>
    </physiologicalReaction>
    <physiologicalReaction direction="right-to-left" evidence="17">
        <dbReference type="Rhea" id="RHEA:64110"/>
    </physiologicalReaction>
</comment>
<feature type="transmembrane region" description="Helical" evidence="29">
    <location>
        <begin position="7"/>
        <end position="32"/>
    </location>
</feature>
<evidence type="ECO:0000256" key="1">
    <source>
        <dbReference type="ARBA" id="ARBA00004872"/>
    </source>
</evidence>
<comment type="catalytic activity">
    <reaction evidence="10">
        <text>N-(4Z,7Z,10Z,13Z,16Z,19Z-docosahexaenoyl)-L-phenylalanine + H2O = (4Z,7Z,10Z,13Z,16Z,19Z)-docosahexaenoate + L-phenylalanine</text>
        <dbReference type="Rhea" id="RHEA:64132"/>
        <dbReference type="ChEBI" id="CHEBI:15377"/>
        <dbReference type="ChEBI" id="CHEBI:58095"/>
        <dbReference type="ChEBI" id="CHEBI:77016"/>
        <dbReference type="ChEBI" id="CHEBI:149701"/>
    </reaction>
    <physiologicalReaction direction="left-to-right" evidence="10">
        <dbReference type="Rhea" id="RHEA:64133"/>
    </physiologicalReaction>
</comment>
<keyword evidence="29" id="KW-0812">Transmembrane</keyword>
<dbReference type="InterPro" id="IPR047177">
    <property type="entry name" value="Pept_M20A"/>
</dbReference>
<dbReference type="FunFam" id="1.10.150.900:FF:000003">
    <property type="entry name" value="N-fatty-acyl-amino acid synthase/hydrolase PM20D1"/>
    <property type="match status" value="1"/>
</dbReference>
<dbReference type="GO" id="GO:0006520">
    <property type="term" value="P:amino acid metabolic process"/>
    <property type="evidence" value="ECO:0007669"/>
    <property type="project" value="TreeGrafter"/>
</dbReference>
<organism evidence="31 32">
    <name type="scientific">Stegodyphus mimosarum</name>
    <name type="common">African social velvet spider</name>
    <dbReference type="NCBI Taxonomy" id="407821"/>
    <lineage>
        <taxon>Eukaryota</taxon>
        <taxon>Metazoa</taxon>
        <taxon>Ecdysozoa</taxon>
        <taxon>Arthropoda</taxon>
        <taxon>Chelicerata</taxon>
        <taxon>Arachnida</taxon>
        <taxon>Araneae</taxon>
        <taxon>Araneomorphae</taxon>
        <taxon>Entelegynae</taxon>
        <taxon>Eresoidea</taxon>
        <taxon>Eresidae</taxon>
        <taxon>Stegodyphus</taxon>
    </lineage>
</organism>
<gene>
    <name evidence="31" type="ORF">X975_19733</name>
</gene>
<comment type="catalytic activity">
    <reaction evidence="20">
        <text>N-(9Z-octadecenoyl)-L-glutamine + H2O = L-glutamine + (9Z)-octadecenoate</text>
        <dbReference type="Rhea" id="RHEA:51356"/>
        <dbReference type="ChEBI" id="CHEBI:15377"/>
        <dbReference type="ChEBI" id="CHEBI:30823"/>
        <dbReference type="ChEBI" id="CHEBI:58359"/>
        <dbReference type="ChEBI" id="CHEBI:134033"/>
    </reaction>
    <physiologicalReaction direction="left-to-right" evidence="20">
        <dbReference type="Rhea" id="RHEA:51357"/>
    </physiologicalReaction>
</comment>
<dbReference type="SUPFAM" id="SSF53187">
    <property type="entry name" value="Zn-dependent exopeptidases"/>
    <property type="match status" value="1"/>
</dbReference>
<dbReference type="AlphaFoldDB" id="A0A087U2G5"/>
<comment type="catalytic activity">
    <reaction evidence="9">
        <text>(9Z)-octadecenoate + glycine = N-(9Z-octadecenoyl)glycine + H2O</text>
        <dbReference type="Rhea" id="RHEA:51316"/>
        <dbReference type="ChEBI" id="CHEBI:15377"/>
        <dbReference type="ChEBI" id="CHEBI:30823"/>
        <dbReference type="ChEBI" id="CHEBI:57305"/>
        <dbReference type="ChEBI" id="CHEBI:133992"/>
    </reaction>
    <physiologicalReaction direction="right-to-left" evidence="9">
        <dbReference type="Rhea" id="RHEA:51318"/>
    </physiologicalReaction>
</comment>
<dbReference type="Gene3D" id="1.10.150.900">
    <property type="match status" value="1"/>
</dbReference>
<evidence type="ECO:0000256" key="20">
    <source>
        <dbReference type="ARBA" id="ARBA00048729"/>
    </source>
</evidence>
<feature type="active site" description="Proton acceptor" evidence="27">
    <location>
        <position position="196"/>
    </location>
</feature>
<evidence type="ECO:0000256" key="18">
    <source>
        <dbReference type="ARBA" id="ARBA00048579"/>
    </source>
</evidence>
<evidence type="ECO:0000256" key="15">
    <source>
        <dbReference type="ARBA" id="ARBA00048145"/>
    </source>
</evidence>
<feature type="binding site" evidence="28">
    <location>
        <position position="224"/>
    </location>
    <ligand>
        <name>Zn(2+)</name>
        <dbReference type="ChEBI" id="CHEBI:29105"/>
        <label>1</label>
    </ligand>
</feature>
<comment type="pathway">
    <text evidence="7">Amino-acid metabolism.</text>
</comment>
<evidence type="ECO:0000256" key="3">
    <source>
        <dbReference type="ARBA" id="ARBA00022670"/>
    </source>
</evidence>
<feature type="binding site" evidence="28">
    <location>
        <position position="162"/>
    </location>
    <ligand>
        <name>Zn(2+)</name>
        <dbReference type="ChEBI" id="CHEBI:29105"/>
        <label>2</label>
    </ligand>
</feature>
<feature type="binding site" evidence="28">
    <location>
        <position position="466"/>
    </location>
    <ligand>
        <name>Zn(2+)</name>
        <dbReference type="ChEBI" id="CHEBI:29105"/>
        <label>2</label>
    </ligand>
</feature>
<comment type="catalytic activity">
    <reaction evidence="24">
        <text>L-phenylalanine + (9Z)-octadecenoate = N-(9Z-octadecenoyl)-L-phenylalanine + H2O</text>
        <dbReference type="Rhea" id="RHEA:51300"/>
        <dbReference type="ChEBI" id="CHEBI:15377"/>
        <dbReference type="ChEBI" id="CHEBI:30823"/>
        <dbReference type="ChEBI" id="CHEBI:58095"/>
        <dbReference type="ChEBI" id="CHEBI:134020"/>
    </reaction>
    <physiologicalReaction direction="left-to-right" evidence="24">
        <dbReference type="Rhea" id="RHEA:51301"/>
    </physiologicalReaction>
    <physiologicalReaction direction="right-to-left" evidence="24">
        <dbReference type="Rhea" id="RHEA:51302"/>
    </physiologicalReaction>
</comment>
<protein>
    <submittedName>
        <fullName evidence="31">Putative carboxypeptidase PM20D1</fullName>
    </submittedName>
</protein>
<keyword evidence="5" id="KW-0378">Hydrolase</keyword>
<evidence type="ECO:0000256" key="14">
    <source>
        <dbReference type="ARBA" id="ARBA00047879"/>
    </source>
</evidence>
<dbReference type="PANTHER" id="PTHR45962:SF1">
    <property type="entry name" value="N-FATTY-ACYL-AMINO ACID SYNTHASE_HYDROLASE PM20D1"/>
    <property type="match status" value="1"/>
</dbReference>
<evidence type="ECO:0000256" key="9">
    <source>
        <dbReference type="ARBA" id="ARBA00047450"/>
    </source>
</evidence>
<evidence type="ECO:0000256" key="22">
    <source>
        <dbReference type="ARBA" id="ARBA00048827"/>
    </source>
</evidence>
<dbReference type="MEROPS" id="M20.011"/>
<evidence type="ECO:0000256" key="8">
    <source>
        <dbReference type="ARBA" id="ARBA00046147"/>
    </source>
</evidence>
<comment type="catalytic activity">
    <reaction evidence="22">
        <text>N-(9Z-octadecenoyl)-L-leucine + H2O = L-leucine + (9Z)-octadecenoate</text>
        <dbReference type="Rhea" id="RHEA:51360"/>
        <dbReference type="ChEBI" id="CHEBI:15377"/>
        <dbReference type="ChEBI" id="CHEBI:30823"/>
        <dbReference type="ChEBI" id="CHEBI:57427"/>
        <dbReference type="ChEBI" id="CHEBI:134035"/>
    </reaction>
    <physiologicalReaction direction="left-to-right" evidence="22">
        <dbReference type="Rhea" id="RHEA:51361"/>
    </physiologicalReaction>
    <physiologicalReaction direction="right-to-left" evidence="22">
        <dbReference type="Rhea" id="RHEA:51362"/>
    </physiologicalReaction>
</comment>
<evidence type="ECO:0000256" key="24">
    <source>
        <dbReference type="ARBA" id="ARBA00048879"/>
    </source>
</evidence>
<dbReference type="FunFam" id="3.40.630.10:FF:000027">
    <property type="entry name" value="N-fatty-acyl-amino acid synthase/hydrolase PM20D1"/>
    <property type="match status" value="1"/>
</dbReference>
<evidence type="ECO:0000256" key="19">
    <source>
        <dbReference type="ARBA" id="ARBA00048597"/>
    </source>
</evidence>
<comment type="similarity">
    <text evidence="2">Belongs to the peptidase M20A family.</text>
</comment>
<dbReference type="GO" id="GO:0043604">
    <property type="term" value="P:amide biosynthetic process"/>
    <property type="evidence" value="ECO:0007669"/>
    <property type="project" value="TreeGrafter"/>
</dbReference>
<dbReference type="GO" id="GO:0006629">
    <property type="term" value="P:lipid metabolic process"/>
    <property type="evidence" value="ECO:0007669"/>
    <property type="project" value="UniProtKB-ARBA"/>
</dbReference>
<comment type="catalytic activity">
    <reaction evidence="11">
        <text>N-octadecanoyl-L-phenylalanine + H2O = octadecanoate + L-phenylalanine</text>
        <dbReference type="Rhea" id="RHEA:64128"/>
        <dbReference type="ChEBI" id="CHEBI:15377"/>
        <dbReference type="ChEBI" id="CHEBI:25629"/>
        <dbReference type="ChEBI" id="CHEBI:58095"/>
        <dbReference type="ChEBI" id="CHEBI:149700"/>
    </reaction>
    <physiologicalReaction direction="left-to-right" evidence="11">
        <dbReference type="Rhea" id="RHEA:64129"/>
    </physiologicalReaction>
</comment>
<evidence type="ECO:0000256" key="28">
    <source>
        <dbReference type="PIRSR" id="PIRSR036696-2"/>
    </source>
</evidence>
<evidence type="ECO:0000256" key="13">
    <source>
        <dbReference type="ARBA" id="ARBA00047874"/>
    </source>
</evidence>
<evidence type="ECO:0000256" key="17">
    <source>
        <dbReference type="ARBA" id="ARBA00048402"/>
    </source>
</evidence>
<evidence type="ECO:0000256" key="6">
    <source>
        <dbReference type="ARBA" id="ARBA00022833"/>
    </source>
</evidence>
<feature type="non-terminal residue" evidence="31">
    <location>
        <position position="499"/>
    </location>
</feature>
<keyword evidence="32" id="KW-1185">Reference proteome</keyword>
<dbReference type="OMA" id="DWTHHPF"/>
<evidence type="ECO:0000256" key="10">
    <source>
        <dbReference type="ARBA" id="ARBA00047567"/>
    </source>
</evidence>
<keyword evidence="29" id="KW-0472">Membrane</keyword>
<dbReference type="InterPro" id="IPR011650">
    <property type="entry name" value="Peptidase_M20_dimer"/>
</dbReference>
<keyword evidence="4 28" id="KW-0479">Metal-binding</keyword>
<dbReference type="SMR" id="A0A087U2G5"/>
<evidence type="ECO:0000256" key="26">
    <source>
        <dbReference type="ARBA" id="ARBA00049457"/>
    </source>
</evidence>
<comment type="catalytic activity">
    <reaction evidence="15">
        <text>N-(9Z-octadecenoyl)-L-methionine + H2O = (9Z)-octadecenoate + L-methionine</text>
        <dbReference type="Rhea" id="RHEA:64144"/>
        <dbReference type="ChEBI" id="CHEBI:15377"/>
        <dbReference type="ChEBI" id="CHEBI:30823"/>
        <dbReference type="ChEBI" id="CHEBI:57844"/>
        <dbReference type="ChEBI" id="CHEBI:149732"/>
    </reaction>
    <physiologicalReaction direction="left-to-right" evidence="15">
        <dbReference type="Rhea" id="RHEA:64145"/>
    </physiologicalReaction>
</comment>
<dbReference type="PIRSF" id="PIRSF036696">
    <property type="entry name" value="ACY-1"/>
    <property type="match status" value="1"/>
</dbReference>
<proteinExistence type="inferred from homology"/>
<feature type="binding site" evidence="28">
    <location>
        <position position="130"/>
    </location>
    <ligand>
        <name>Zn(2+)</name>
        <dbReference type="ChEBI" id="CHEBI:29105"/>
        <label>1</label>
    </ligand>
</feature>
<sequence length="499" mass="55863">MRGKKAVFCTILLSFINLIIILLGVAVFRVLILHEDEILDVCNPGDVDYIPDNRGISGRFSEALKFQTINYGFHNYKRDALSNFISFLTKSFPVVHSSPLVSREVVNNLSLLYYIQGSNKKLKPYLLSGHLDVVPVEESQWEVPPFSGLIKDGYIWGRGSIDCKHIVMGILEALEFLLEKGYQPQRSFYIAFGHDEESNGMDGAQQISSVLKSRNVKLEYILDEGTFVLDNFIPGIKSPVAFLSVSEKGSLNLEVKVETVAGHSSAPPRETAIVILAKALSKLEGDVFPSMFGKGPEQQMFEKLAYCGSFPFKVIFGNVWLFKPFIMLYMRNPVMSALQRTTTAVTTITGGTKLNVLPSSASAQVNLRIHPAQTTEEALNFVQKVINDDRVKVDVLSECSPHPISPIDTFGFVTIRNSIKQIYKDSCVVPTTLIANTDTRWYLNLTNSIYRFSLVRMLPSGISRFHGHNERISIKNYLELVNFFLHLIKNSDAADSVTK</sequence>
<evidence type="ECO:0000256" key="5">
    <source>
        <dbReference type="ARBA" id="ARBA00022801"/>
    </source>
</evidence>
<keyword evidence="6 28" id="KW-0862">Zinc</keyword>
<comment type="catalytic activity">
    <reaction evidence="16">
        <text>N-(9Z-octadecenoyl)-L-asparagine + H2O = L-asparagine + (9Z)-octadecenoate</text>
        <dbReference type="Rhea" id="RHEA:64136"/>
        <dbReference type="ChEBI" id="CHEBI:15377"/>
        <dbReference type="ChEBI" id="CHEBI:30823"/>
        <dbReference type="ChEBI" id="CHEBI:58048"/>
        <dbReference type="ChEBI" id="CHEBI:149730"/>
    </reaction>
    <physiologicalReaction direction="left-to-right" evidence="16">
        <dbReference type="Rhea" id="RHEA:64137"/>
    </physiologicalReaction>
</comment>
<dbReference type="STRING" id="407821.A0A087U2G5"/>
<comment type="catalytic activity">
    <reaction evidence="26">
        <text>N-(9Z-octadecenoyl)-L-lysine + H2O = L-lysine + (9Z)-octadecenoate</text>
        <dbReference type="Rhea" id="RHEA:64192"/>
        <dbReference type="ChEBI" id="CHEBI:15377"/>
        <dbReference type="ChEBI" id="CHEBI:30823"/>
        <dbReference type="ChEBI" id="CHEBI:32551"/>
        <dbReference type="ChEBI" id="CHEBI:149731"/>
    </reaction>
    <physiologicalReaction direction="left-to-right" evidence="26">
        <dbReference type="Rhea" id="RHEA:64193"/>
    </physiologicalReaction>
</comment>
<feature type="binding site" evidence="28">
    <location>
        <position position="162"/>
    </location>
    <ligand>
        <name>Zn(2+)</name>
        <dbReference type="ChEBI" id="CHEBI:29105"/>
        <label>1</label>
    </ligand>
</feature>
<dbReference type="SUPFAM" id="SSF55031">
    <property type="entry name" value="Bacterial exopeptidase dimerisation domain"/>
    <property type="match status" value="1"/>
</dbReference>
<evidence type="ECO:0000256" key="4">
    <source>
        <dbReference type="ARBA" id="ARBA00022723"/>
    </source>
</evidence>
<keyword evidence="3" id="KW-0645">Protease</keyword>
<keyword evidence="31" id="KW-0121">Carboxypeptidase</keyword>
<comment type="catalytic activity">
    <reaction evidence="12">
        <text>N-(9Z-octadecenoyl)-L-tyrosine + H2O = L-tyrosine + (9Z)-octadecenoate</text>
        <dbReference type="Rhea" id="RHEA:64184"/>
        <dbReference type="ChEBI" id="CHEBI:15377"/>
        <dbReference type="ChEBI" id="CHEBI:30823"/>
        <dbReference type="ChEBI" id="CHEBI:58315"/>
        <dbReference type="ChEBI" id="CHEBI:149734"/>
    </reaction>
    <physiologicalReaction direction="left-to-right" evidence="12">
        <dbReference type="Rhea" id="RHEA:64185"/>
    </physiologicalReaction>
</comment>
<evidence type="ECO:0000256" key="29">
    <source>
        <dbReference type="SAM" id="Phobius"/>
    </source>
</evidence>
<comment type="cofactor">
    <cofactor evidence="28">
        <name>Zn(2+)</name>
        <dbReference type="ChEBI" id="CHEBI:29105"/>
    </cofactor>
    <text evidence="28">Binds 2 Zn(2+) ions per subunit.</text>
</comment>
<comment type="catalytic activity">
    <reaction evidence="14">
        <text>N-hexadecanoyl-L-phenylalanine + H2O = hexadecanoate + L-phenylalanine</text>
        <dbReference type="Rhea" id="RHEA:64124"/>
        <dbReference type="ChEBI" id="CHEBI:7896"/>
        <dbReference type="ChEBI" id="CHEBI:15377"/>
        <dbReference type="ChEBI" id="CHEBI:58095"/>
        <dbReference type="ChEBI" id="CHEBI:149699"/>
    </reaction>
    <physiologicalReaction direction="left-to-right" evidence="14">
        <dbReference type="Rhea" id="RHEA:64125"/>
    </physiologicalReaction>
</comment>
<dbReference type="PANTHER" id="PTHR45962">
    <property type="entry name" value="N-FATTY-ACYL-AMINO ACID SYNTHASE/HYDROLASE PM20D1"/>
    <property type="match status" value="1"/>
</dbReference>
<dbReference type="GO" id="GO:1990845">
    <property type="term" value="P:adaptive thermogenesis"/>
    <property type="evidence" value="ECO:0007669"/>
    <property type="project" value="UniProtKB-ARBA"/>
</dbReference>
<evidence type="ECO:0000256" key="21">
    <source>
        <dbReference type="ARBA" id="ARBA00048822"/>
    </source>
</evidence>
<comment type="function">
    <text evidence="8">Secreted enzyme that regulates the endogenous N-fatty acyl amino acid (NAAs) tissue and circulating levels by functioning as a bidirectional NAA synthase/hydrolase. It condenses free fatty acids and free amino acids to generate NAAs and bidirectionally catalyzes the reverse hydrolysis reaction. Some of these NAAs stimulate oxidative metabolism via mitochondrial uncoupling, increasing energy expenditure in a UPC1-independent manner. Thereby, this secreted protein may indirectly regulate whole body energy expenditure. PM20D1 circulates in tight association with both low- and high-density (LDL and HDL,respectively) lipoprotein particles.</text>
</comment>
<evidence type="ECO:0000313" key="32">
    <source>
        <dbReference type="Proteomes" id="UP000054359"/>
    </source>
</evidence>
<evidence type="ECO:0000313" key="31">
    <source>
        <dbReference type="EMBL" id="KFM71554.1"/>
    </source>
</evidence>
<evidence type="ECO:0000256" key="23">
    <source>
        <dbReference type="ARBA" id="ARBA00048840"/>
    </source>
</evidence>
<comment type="catalytic activity">
    <reaction evidence="25">
        <text>N-(5Z,8Z,11Z,14Z-eicosatetraenoyl)-L-serine + H2O = (5Z,8Z,11Z,14Z)-eicosatetraenoate + L-serine</text>
        <dbReference type="Rhea" id="RHEA:64116"/>
        <dbReference type="ChEBI" id="CHEBI:15377"/>
        <dbReference type="ChEBI" id="CHEBI:32395"/>
        <dbReference type="ChEBI" id="CHEBI:33384"/>
        <dbReference type="ChEBI" id="CHEBI:149697"/>
    </reaction>
    <physiologicalReaction direction="left-to-right" evidence="25">
        <dbReference type="Rhea" id="RHEA:64117"/>
    </physiologicalReaction>
    <physiologicalReaction direction="right-to-left" evidence="25">
        <dbReference type="Rhea" id="RHEA:64118"/>
    </physiologicalReaction>
</comment>
<keyword evidence="29" id="KW-1133">Transmembrane helix</keyword>
<comment type="catalytic activity">
    <reaction evidence="13">
        <text>(5Z,8Z,11Z,14Z)-eicosatetraenoate + L-phenylalanine = N-(5Z,8Z,11Z,14Z-eicosatetraenoyl)-L-phenylalanine + H2O</text>
        <dbReference type="Rhea" id="RHEA:51312"/>
        <dbReference type="ChEBI" id="CHEBI:15377"/>
        <dbReference type="ChEBI" id="CHEBI:32395"/>
        <dbReference type="ChEBI" id="CHEBI:58095"/>
        <dbReference type="ChEBI" id="CHEBI:134022"/>
    </reaction>
    <physiologicalReaction direction="left-to-right" evidence="13">
        <dbReference type="Rhea" id="RHEA:51313"/>
    </physiologicalReaction>
    <physiologicalReaction direction="right-to-left" evidence="13">
        <dbReference type="Rhea" id="RHEA:51314"/>
    </physiologicalReaction>
</comment>
<evidence type="ECO:0000256" key="11">
    <source>
        <dbReference type="ARBA" id="ARBA00047723"/>
    </source>
</evidence>
<name>A0A087U2G5_STEMI</name>
<dbReference type="Pfam" id="PF01546">
    <property type="entry name" value="Peptidase_M20"/>
    <property type="match status" value="1"/>
</dbReference>
<evidence type="ECO:0000256" key="7">
    <source>
        <dbReference type="ARBA" id="ARBA00034698"/>
    </source>
</evidence>
<comment type="catalytic activity">
    <reaction evidence="18">
        <text>an N-acyl-L-amino acid + H2O = an L-alpha-amino acid + a carboxylate</text>
        <dbReference type="Rhea" id="RHEA:15565"/>
        <dbReference type="ChEBI" id="CHEBI:15377"/>
        <dbReference type="ChEBI" id="CHEBI:29067"/>
        <dbReference type="ChEBI" id="CHEBI:59869"/>
        <dbReference type="ChEBI" id="CHEBI:59874"/>
        <dbReference type="EC" id="3.5.1.14"/>
    </reaction>
    <physiologicalReaction direction="left-to-right" evidence="18">
        <dbReference type="Rhea" id="RHEA:15566"/>
    </physiologicalReaction>
    <physiologicalReaction direction="right-to-left" evidence="18">
        <dbReference type="Rhea" id="RHEA:15567"/>
    </physiologicalReaction>
</comment>
<comment type="catalytic activity">
    <reaction evidence="19">
        <text>N-(9Z-octadecenoyl)-L-serine + H2O = L-serine + (9Z)-octadecenoate</text>
        <dbReference type="Rhea" id="RHEA:51352"/>
        <dbReference type="ChEBI" id="CHEBI:15377"/>
        <dbReference type="ChEBI" id="CHEBI:30823"/>
        <dbReference type="ChEBI" id="CHEBI:33384"/>
        <dbReference type="ChEBI" id="CHEBI:134031"/>
    </reaction>
    <physiologicalReaction direction="left-to-right" evidence="19">
        <dbReference type="Rhea" id="RHEA:51353"/>
    </physiologicalReaction>
</comment>
<accession>A0A087U2G5</accession>
<evidence type="ECO:0000256" key="2">
    <source>
        <dbReference type="ARBA" id="ARBA00006247"/>
    </source>
</evidence>
<comment type="pathway">
    <text evidence="1">Lipid metabolism; fatty acid metabolism.</text>
</comment>
<dbReference type="InterPro" id="IPR002933">
    <property type="entry name" value="Peptidase_M20"/>
</dbReference>
<evidence type="ECO:0000256" key="25">
    <source>
        <dbReference type="ARBA" id="ARBA00049100"/>
    </source>
</evidence>
<comment type="catalytic activity">
    <reaction evidence="23">
        <text>an N-acyl-aromatic L-alpha-amino acid + H2O = an aromatic L-alpha-amino acid + a carboxylate</text>
        <dbReference type="Rhea" id="RHEA:54184"/>
        <dbReference type="ChEBI" id="CHEBI:15377"/>
        <dbReference type="ChEBI" id="CHEBI:29067"/>
        <dbReference type="ChEBI" id="CHEBI:84824"/>
        <dbReference type="ChEBI" id="CHEBI:138093"/>
        <dbReference type="EC" id="3.5.1.114"/>
    </reaction>
    <physiologicalReaction direction="left-to-right" evidence="23">
        <dbReference type="Rhea" id="RHEA:54185"/>
    </physiologicalReaction>
    <physiologicalReaction direction="right-to-left" evidence="23">
        <dbReference type="Rhea" id="RHEA:54186"/>
    </physiologicalReaction>
</comment>
<feature type="active site" evidence="27">
    <location>
        <position position="132"/>
    </location>
</feature>
<dbReference type="OrthoDB" id="3064516at2759"/>
<feature type="binding site" evidence="28">
    <location>
        <position position="197"/>
    </location>
    <ligand>
        <name>Zn(2+)</name>
        <dbReference type="ChEBI" id="CHEBI:29105"/>
        <label>2</label>
    </ligand>
</feature>
<dbReference type="Gene3D" id="3.40.630.10">
    <property type="entry name" value="Zn peptidases"/>
    <property type="match status" value="1"/>
</dbReference>
<dbReference type="GO" id="GO:0004046">
    <property type="term" value="F:aminoacylase activity"/>
    <property type="evidence" value="ECO:0007669"/>
    <property type="project" value="UniProtKB-EC"/>
</dbReference>
<feature type="domain" description="Peptidase M20 dimerisation" evidence="30">
    <location>
        <begin position="246"/>
        <end position="389"/>
    </location>
</feature>
<evidence type="ECO:0000256" key="12">
    <source>
        <dbReference type="ARBA" id="ARBA00047866"/>
    </source>
</evidence>
<evidence type="ECO:0000256" key="27">
    <source>
        <dbReference type="PIRSR" id="PIRSR036696-1"/>
    </source>
</evidence>
<dbReference type="InterPro" id="IPR036264">
    <property type="entry name" value="Bact_exopeptidase_dim_dom"/>
</dbReference>
<dbReference type="GO" id="GO:0005576">
    <property type="term" value="C:extracellular region"/>
    <property type="evidence" value="ECO:0007669"/>
    <property type="project" value="UniProtKB-ARBA"/>
</dbReference>